<dbReference type="AlphaFoldDB" id="A0A1F4TVI9"/>
<dbReference type="SUPFAM" id="SSF53167">
    <property type="entry name" value="Purine and uridine phosphorylases"/>
    <property type="match status" value="1"/>
</dbReference>
<dbReference type="InterPro" id="IPR035994">
    <property type="entry name" value="Nucleoside_phosphorylase_sf"/>
</dbReference>
<dbReference type="GO" id="GO:0009116">
    <property type="term" value="P:nucleoside metabolic process"/>
    <property type="evidence" value="ECO:0007669"/>
    <property type="project" value="InterPro"/>
</dbReference>
<dbReference type="Proteomes" id="UP000178951">
    <property type="component" value="Unassembled WGS sequence"/>
</dbReference>
<accession>A0A1F4TVI9</accession>
<proteinExistence type="predicted"/>
<comment type="caution">
    <text evidence="1">The sequence shown here is derived from an EMBL/GenBank/DDBJ whole genome shotgun (WGS) entry which is preliminary data.</text>
</comment>
<evidence type="ECO:0000313" key="2">
    <source>
        <dbReference type="Proteomes" id="UP000178951"/>
    </source>
</evidence>
<gene>
    <name evidence="1" type="ORF">A2311_06310</name>
</gene>
<evidence type="ECO:0000313" key="1">
    <source>
        <dbReference type="EMBL" id="OGC36744.1"/>
    </source>
</evidence>
<dbReference type="EMBL" id="MEUF01000007">
    <property type="protein sequence ID" value="OGC36744.1"/>
    <property type="molecule type" value="Genomic_DNA"/>
</dbReference>
<sequence length="206" mass="22901">MLAEAFVGKKNKLQPLVFLSPVFYPNKLGLQGEKTAVGNVVAHGPGITFIKTYPGSSWLKDTLLALAGSKIKKIVFLGTCGAINPDYLIGEVVTPDENAFDLPRISCFSFDSLLDETKSRLKQLWRQKYDVVDLELTAFLQAAKAAGIVSQVLLLIQDQPLTKPFYRPLKAADKQALDMGIQRLFQLCRQICQTSRVNTLTRLKTR</sequence>
<name>A0A1F4TVI9_UNCSA</name>
<dbReference type="GO" id="GO:0003824">
    <property type="term" value="F:catalytic activity"/>
    <property type="evidence" value="ECO:0007669"/>
    <property type="project" value="InterPro"/>
</dbReference>
<protein>
    <submittedName>
        <fullName evidence="1">Uncharacterized protein</fullName>
    </submittedName>
</protein>
<organism evidence="1 2">
    <name type="scientific">candidate division WOR-1 bacterium RIFOXYB2_FULL_48_7</name>
    <dbReference type="NCBI Taxonomy" id="1802583"/>
    <lineage>
        <taxon>Bacteria</taxon>
        <taxon>Bacillati</taxon>
        <taxon>Saganbacteria</taxon>
    </lineage>
</organism>
<reference evidence="1 2" key="1">
    <citation type="journal article" date="2016" name="Nat. Commun.">
        <title>Thousands of microbial genomes shed light on interconnected biogeochemical processes in an aquifer system.</title>
        <authorList>
            <person name="Anantharaman K."/>
            <person name="Brown C.T."/>
            <person name="Hug L.A."/>
            <person name="Sharon I."/>
            <person name="Castelle C.J."/>
            <person name="Probst A.J."/>
            <person name="Thomas B.C."/>
            <person name="Singh A."/>
            <person name="Wilkins M.J."/>
            <person name="Karaoz U."/>
            <person name="Brodie E.L."/>
            <person name="Williams K.H."/>
            <person name="Hubbard S.S."/>
            <person name="Banfield J.F."/>
        </authorList>
    </citation>
    <scope>NUCLEOTIDE SEQUENCE [LARGE SCALE GENOMIC DNA]</scope>
</reference>
<dbReference type="STRING" id="1802583.A2311_06310"/>